<evidence type="ECO:0000256" key="4">
    <source>
        <dbReference type="ARBA" id="ARBA00022989"/>
    </source>
</evidence>
<keyword evidence="3" id="KW-0677">Repeat</keyword>
<organism evidence="7 8">
    <name type="scientific">Marine Group III euryarchaeote CG-Epi2</name>
    <dbReference type="NCBI Taxonomy" id="1888996"/>
    <lineage>
        <taxon>Archaea</taxon>
        <taxon>Methanobacteriati</taxon>
        <taxon>Thermoplasmatota</taxon>
        <taxon>Thermoplasmata</taxon>
        <taxon>Candidatus Thermoprofundales</taxon>
    </lineage>
</organism>
<keyword evidence="2" id="KW-0812">Transmembrane</keyword>
<evidence type="ECO:0000256" key="2">
    <source>
        <dbReference type="ARBA" id="ARBA00022692"/>
    </source>
</evidence>
<accession>A0A1J5UBB3</accession>
<evidence type="ECO:0000313" key="8">
    <source>
        <dbReference type="Proteomes" id="UP000183615"/>
    </source>
</evidence>
<dbReference type="InterPro" id="IPR035986">
    <property type="entry name" value="PKD_dom_sf"/>
</dbReference>
<dbReference type="Pfam" id="PF18911">
    <property type="entry name" value="PKD_4"/>
    <property type="match status" value="3"/>
</dbReference>
<dbReference type="SMART" id="SM00089">
    <property type="entry name" value="PKD"/>
    <property type="match status" value="4"/>
</dbReference>
<feature type="domain" description="PKD" evidence="6">
    <location>
        <begin position="313"/>
        <end position="366"/>
    </location>
</feature>
<gene>
    <name evidence="7" type="ORF">BET99_01780</name>
</gene>
<dbReference type="GO" id="GO:0005886">
    <property type="term" value="C:plasma membrane"/>
    <property type="evidence" value="ECO:0007669"/>
    <property type="project" value="TreeGrafter"/>
</dbReference>
<comment type="subcellular location">
    <subcellularLocation>
        <location evidence="1">Membrane</location>
        <topology evidence="1">Multi-pass membrane protein</topology>
    </subcellularLocation>
</comment>
<dbReference type="Proteomes" id="UP000183615">
    <property type="component" value="Unassembled WGS sequence"/>
</dbReference>
<dbReference type="InterPro" id="IPR000601">
    <property type="entry name" value="PKD_dom"/>
</dbReference>
<evidence type="ECO:0000256" key="3">
    <source>
        <dbReference type="ARBA" id="ARBA00022737"/>
    </source>
</evidence>
<reference evidence="7 8" key="1">
    <citation type="submission" date="2016-08" db="EMBL/GenBank/DDBJ databases">
        <title>New Insights into Marine Group III Euryarchaeota, from dark to light.</title>
        <authorList>
            <person name="Haro-Moreno J.M."/>
            <person name="Rodriguez-Valera F."/>
            <person name="Lopez-Garcia P."/>
            <person name="Moreira D."/>
            <person name="Martin-Cuadrado A.B."/>
        </authorList>
    </citation>
    <scope>NUCLEOTIDE SEQUENCE [LARGE SCALE GENOMIC DNA]</scope>
    <source>
        <strain evidence="7">CG-Epi2</strain>
    </source>
</reference>
<evidence type="ECO:0000313" key="7">
    <source>
        <dbReference type="EMBL" id="OIR21582.1"/>
    </source>
</evidence>
<dbReference type="GO" id="GO:0005261">
    <property type="term" value="F:monoatomic cation channel activity"/>
    <property type="evidence" value="ECO:0007669"/>
    <property type="project" value="TreeGrafter"/>
</dbReference>
<keyword evidence="5" id="KW-0472">Membrane</keyword>
<dbReference type="SUPFAM" id="SSF49299">
    <property type="entry name" value="PKD domain"/>
    <property type="match status" value="3"/>
</dbReference>
<dbReference type="InterPro" id="IPR022409">
    <property type="entry name" value="PKD/Chitinase_dom"/>
</dbReference>
<feature type="domain" description="PKD" evidence="6">
    <location>
        <begin position="206"/>
        <end position="271"/>
    </location>
</feature>
<sequence>MCFSGCLGDSEDDVPNRAPEARILKPGQGNNFEVGEFFTIDGSLSSDPDDDDLQYMWTLSGLGSPIDLSTQMSDSVMVDMPGDDLVLTLMVMDSGGLTSQDIVVINIEPGNRPPVASIITPSNGGSYSKGKEVTFNGMSSSDADNDPLTYVWELGEAGEPTYKASTEGKFSLDLGEGGWSVTLTVTDPDGESNFIKHSFSVTDLPPVASIKLDKTSVFTDEIIQFSGEDSYDPEGKALDFLWDFGDNKTSSLKSPQHSWDDAGMYQVTLTVIAEDQEGSETKNIEIKSLGPIAEFEFEDESGSEVEKTRSNANITLDGGDSSGPDGEIKEYKWNFGDGMERTTNESSTEYSWSAGGYYNVTLTVTDENDETGEIVKILQVVPEDYSEEGQDSSPVAQDIEQNYNFNVEIFVSSMEIEFTEISCIGAVGSSLDYTLTIADSTGNEVGSSNGNIACGGEAASWNLAINSEDNPIQLGDYQANIAFTNSGTPVQASWNYKFVVIYEF</sequence>
<dbReference type="PROSITE" id="PS50093">
    <property type="entry name" value="PKD"/>
    <property type="match status" value="2"/>
</dbReference>
<protein>
    <recommendedName>
        <fullName evidence="6">PKD domain-containing protein</fullName>
    </recommendedName>
</protein>
<dbReference type="PANTHER" id="PTHR46730">
    <property type="entry name" value="POLYCYSTIN-1"/>
    <property type="match status" value="1"/>
</dbReference>
<evidence type="ECO:0000256" key="1">
    <source>
        <dbReference type="ARBA" id="ARBA00004141"/>
    </source>
</evidence>
<dbReference type="Gene3D" id="2.60.40.10">
    <property type="entry name" value="Immunoglobulins"/>
    <property type="match status" value="4"/>
</dbReference>
<evidence type="ECO:0000256" key="5">
    <source>
        <dbReference type="ARBA" id="ARBA00023136"/>
    </source>
</evidence>
<dbReference type="InterPro" id="IPR013783">
    <property type="entry name" value="Ig-like_fold"/>
</dbReference>
<proteinExistence type="predicted"/>
<dbReference type="CDD" id="cd00146">
    <property type="entry name" value="PKD"/>
    <property type="match status" value="2"/>
</dbReference>
<keyword evidence="4" id="KW-1133">Transmembrane helix</keyword>
<dbReference type="PANTHER" id="PTHR46730:SF4">
    <property type="entry name" value="POLYCYSTIC KIDNEY DISEASE PROTEIN 1-LIKE 1"/>
    <property type="match status" value="1"/>
</dbReference>
<dbReference type="EMBL" id="MIYZ01000039">
    <property type="protein sequence ID" value="OIR21582.1"/>
    <property type="molecule type" value="Genomic_DNA"/>
</dbReference>
<dbReference type="AlphaFoldDB" id="A0A1J5UBB3"/>
<evidence type="ECO:0000259" key="6">
    <source>
        <dbReference type="PROSITE" id="PS50093"/>
    </source>
</evidence>
<name>A0A1J5UBB3_9ARCH</name>
<dbReference type="GO" id="GO:0006816">
    <property type="term" value="P:calcium ion transport"/>
    <property type="evidence" value="ECO:0007669"/>
    <property type="project" value="TreeGrafter"/>
</dbReference>
<comment type="caution">
    <text evidence="7">The sequence shown here is derived from an EMBL/GenBank/DDBJ whole genome shotgun (WGS) entry which is preliminary data.</text>
</comment>